<keyword evidence="5 9" id="KW-0653">Protein transport</keyword>
<evidence type="ECO:0000256" key="2">
    <source>
        <dbReference type="ARBA" id="ARBA00022448"/>
    </source>
</evidence>
<evidence type="ECO:0000256" key="7">
    <source>
        <dbReference type="ARBA" id="ARBA00023010"/>
    </source>
</evidence>
<comment type="similarity">
    <text evidence="9">Belongs to the TatA/E family.</text>
</comment>
<dbReference type="Gene3D" id="1.20.5.3310">
    <property type="match status" value="1"/>
</dbReference>
<keyword evidence="2 9" id="KW-0813">Transport</keyword>
<evidence type="ECO:0000256" key="10">
    <source>
        <dbReference type="SAM" id="MobiDB-lite"/>
    </source>
</evidence>
<keyword evidence="4 9" id="KW-0812">Transmembrane</keyword>
<dbReference type="PANTHER" id="PTHR42982">
    <property type="entry name" value="SEC-INDEPENDENT PROTEIN TRANSLOCASE PROTEIN TATA"/>
    <property type="match status" value="1"/>
</dbReference>
<feature type="region of interest" description="Disordered" evidence="10">
    <location>
        <begin position="96"/>
        <end position="117"/>
    </location>
</feature>
<dbReference type="STRING" id="1817772.A2527_10870"/>
<dbReference type="PRINTS" id="PR01506">
    <property type="entry name" value="TATBPROTEIN"/>
</dbReference>
<dbReference type="GO" id="GO:0043953">
    <property type="term" value="P:protein transport by the Tat complex"/>
    <property type="evidence" value="ECO:0007669"/>
    <property type="project" value="UniProtKB-UniRule"/>
</dbReference>
<evidence type="ECO:0000256" key="3">
    <source>
        <dbReference type="ARBA" id="ARBA00022475"/>
    </source>
</evidence>
<evidence type="ECO:0000313" key="12">
    <source>
        <dbReference type="Proteomes" id="UP000178449"/>
    </source>
</evidence>
<comment type="caution">
    <text evidence="11">The sequence shown here is derived from an EMBL/GenBank/DDBJ whole genome shotgun (WGS) entry which is preliminary data.</text>
</comment>
<reference evidence="11 12" key="1">
    <citation type="journal article" date="2016" name="Nat. Commun.">
        <title>Thousands of microbial genomes shed light on interconnected biogeochemical processes in an aquifer system.</title>
        <authorList>
            <person name="Anantharaman K."/>
            <person name="Brown C.T."/>
            <person name="Hug L.A."/>
            <person name="Sharon I."/>
            <person name="Castelle C.J."/>
            <person name="Probst A.J."/>
            <person name="Thomas B.C."/>
            <person name="Singh A."/>
            <person name="Wilkins M.J."/>
            <person name="Karaoz U."/>
            <person name="Brodie E.L."/>
            <person name="Williams K.H."/>
            <person name="Hubbard S.S."/>
            <person name="Banfield J.F."/>
        </authorList>
    </citation>
    <scope>NUCLEOTIDE SEQUENCE [LARGE SCALE GENOMIC DNA]</scope>
</reference>
<keyword evidence="3 9" id="KW-1003">Cell membrane</keyword>
<gene>
    <name evidence="9" type="primary">tatA</name>
    <name evidence="11" type="ORF">A2527_10870</name>
</gene>
<dbReference type="GO" id="GO:0033281">
    <property type="term" value="C:TAT protein transport complex"/>
    <property type="evidence" value="ECO:0007669"/>
    <property type="project" value="UniProtKB-UniRule"/>
</dbReference>
<keyword evidence="7 9" id="KW-0811">Translocation</keyword>
<evidence type="ECO:0000256" key="4">
    <source>
        <dbReference type="ARBA" id="ARBA00022692"/>
    </source>
</evidence>
<evidence type="ECO:0000256" key="5">
    <source>
        <dbReference type="ARBA" id="ARBA00022927"/>
    </source>
</evidence>
<keyword evidence="8 9" id="KW-0472">Membrane</keyword>
<evidence type="ECO:0000313" key="11">
    <source>
        <dbReference type="EMBL" id="OGG97161.1"/>
    </source>
</evidence>
<evidence type="ECO:0000256" key="6">
    <source>
        <dbReference type="ARBA" id="ARBA00022989"/>
    </source>
</evidence>
<evidence type="ECO:0000256" key="1">
    <source>
        <dbReference type="ARBA" id="ARBA00004162"/>
    </source>
</evidence>
<accession>A0A1F6GGC0</accession>
<name>A0A1F6GGC0_9PROT</name>
<dbReference type="Proteomes" id="UP000178449">
    <property type="component" value="Unassembled WGS sequence"/>
</dbReference>
<dbReference type="EMBL" id="MFNE01000004">
    <property type="protein sequence ID" value="OGG97161.1"/>
    <property type="molecule type" value="Genomic_DNA"/>
</dbReference>
<dbReference type="PANTHER" id="PTHR42982:SF1">
    <property type="entry name" value="SEC-INDEPENDENT PROTEIN TRANSLOCASE PROTEIN TATA"/>
    <property type="match status" value="1"/>
</dbReference>
<organism evidence="11 12">
    <name type="scientific">Candidatus Lambdaproteobacteria bacterium RIFOXYD2_FULL_50_16</name>
    <dbReference type="NCBI Taxonomy" id="1817772"/>
    <lineage>
        <taxon>Bacteria</taxon>
        <taxon>Pseudomonadati</taxon>
        <taxon>Pseudomonadota</taxon>
        <taxon>Candidatus Lambdaproteobacteria</taxon>
    </lineage>
</organism>
<comment type="function">
    <text evidence="9">Part of the twin-arginine translocation (Tat) system that transports large folded proteins containing a characteristic twin-arginine motif in their signal peptide across membranes. TatA could form the protein-conducting channel of the Tat system.</text>
</comment>
<dbReference type="InterPro" id="IPR006312">
    <property type="entry name" value="TatA/E"/>
</dbReference>
<comment type="subunit">
    <text evidence="9">The Tat system comprises two distinct complexes: a TatABC complex, containing multiple copies of TatA, TatB and TatC subunits, and a separate TatA complex, containing only TatA subunits. Substrates initially bind to the TatABC complex, which probably triggers association of the separate TatA complex to form the active translocon.</text>
</comment>
<protein>
    <recommendedName>
        <fullName evidence="9">Sec-independent protein translocase protein TatA</fullName>
    </recommendedName>
</protein>
<evidence type="ECO:0000256" key="8">
    <source>
        <dbReference type="ARBA" id="ARBA00023136"/>
    </source>
</evidence>
<dbReference type="HAMAP" id="MF_00236">
    <property type="entry name" value="TatA_E"/>
    <property type="match status" value="1"/>
</dbReference>
<proteinExistence type="inferred from homology"/>
<keyword evidence="6 9" id="KW-1133">Transmembrane helix</keyword>
<dbReference type="GO" id="GO:0008320">
    <property type="term" value="F:protein transmembrane transporter activity"/>
    <property type="evidence" value="ECO:0007669"/>
    <property type="project" value="UniProtKB-UniRule"/>
</dbReference>
<evidence type="ECO:0000256" key="9">
    <source>
        <dbReference type="HAMAP-Rule" id="MF_00236"/>
    </source>
</evidence>
<dbReference type="Pfam" id="PF02416">
    <property type="entry name" value="TatA_B_E"/>
    <property type="match status" value="1"/>
</dbReference>
<sequence length="117" mass="12518">MFNIGMTEMIIIAAIALIVLGPSKLPQFARALGRGLTEFRRATNDLKAQVHDEFKEVVGPDVADLSKLAQDVRRGGLPTQTLAQTLETAAQVIEKGGDFKEKPSLPDAQTEGSAAKS</sequence>
<dbReference type="AlphaFoldDB" id="A0A1F6GGC0"/>
<comment type="subcellular location">
    <subcellularLocation>
        <location evidence="1 9">Cell membrane</location>
        <topology evidence="1 9">Single-pass membrane protein</topology>
    </subcellularLocation>
</comment>
<dbReference type="InterPro" id="IPR003369">
    <property type="entry name" value="TatA/B/E"/>
</dbReference>